<dbReference type="Proteomes" id="UP000193144">
    <property type="component" value="Unassembled WGS sequence"/>
</dbReference>
<accession>A0A1Y2A7W0</accession>
<dbReference type="EMBL" id="MCFA01000006">
    <property type="protein sequence ID" value="ORY18609.1"/>
    <property type="molecule type" value="Genomic_DNA"/>
</dbReference>
<proteinExistence type="predicted"/>
<sequence>MAALKARGLVSHLEYIFGGNLDSNSFSSWSWASRNRRTQKQRRFALEPFQRWRGGSAPCGPAGDGPGVCSLAARPCYLIGPQCVFQHGRTVFLLVPTSPFALISLVLRLHVLSSFLILIVSCHCRIGTAHIALSNRQSCCCQPVLSLSLFTSLGGAGFHIPEEDTLAAQCRSSWSTSVHTRDCCSHPSVKLRDRRG</sequence>
<gene>
    <name evidence="1" type="ORF">BCR34DRAFT_321904</name>
</gene>
<name>A0A1Y2A7W0_9PLEO</name>
<comment type="caution">
    <text evidence="1">The sequence shown here is derived from an EMBL/GenBank/DDBJ whole genome shotgun (WGS) entry which is preliminary data.</text>
</comment>
<dbReference type="AlphaFoldDB" id="A0A1Y2A7W0"/>
<evidence type="ECO:0000313" key="1">
    <source>
        <dbReference type="EMBL" id="ORY18609.1"/>
    </source>
</evidence>
<protein>
    <submittedName>
        <fullName evidence="1">Uncharacterized protein</fullName>
    </submittedName>
</protein>
<reference evidence="1 2" key="1">
    <citation type="submission" date="2016-07" db="EMBL/GenBank/DDBJ databases">
        <title>Pervasive Adenine N6-methylation of Active Genes in Fungi.</title>
        <authorList>
            <consortium name="DOE Joint Genome Institute"/>
            <person name="Mondo S.J."/>
            <person name="Dannebaum R.O."/>
            <person name="Kuo R.C."/>
            <person name="Labutti K."/>
            <person name="Haridas S."/>
            <person name="Kuo A."/>
            <person name="Salamov A."/>
            <person name="Ahrendt S.R."/>
            <person name="Lipzen A."/>
            <person name="Sullivan W."/>
            <person name="Andreopoulos W.B."/>
            <person name="Clum A."/>
            <person name="Lindquist E."/>
            <person name="Daum C."/>
            <person name="Ramamoorthy G.K."/>
            <person name="Gryganskyi A."/>
            <person name="Culley D."/>
            <person name="Magnuson J.K."/>
            <person name="James T.Y."/>
            <person name="O'Malley M.A."/>
            <person name="Stajich J.E."/>
            <person name="Spatafora J.W."/>
            <person name="Visel A."/>
            <person name="Grigoriev I.V."/>
        </authorList>
    </citation>
    <scope>NUCLEOTIDE SEQUENCE [LARGE SCALE GENOMIC DNA]</scope>
    <source>
        <strain evidence="1 2">CBS 115471</strain>
    </source>
</reference>
<evidence type="ECO:0000313" key="2">
    <source>
        <dbReference type="Proteomes" id="UP000193144"/>
    </source>
</evidence>
<organism evidence="1 2">
    <name type="scientific">Clohesyomyces aquaticus</name>
    <dbReference type="NCBI Taxonomy" id="1231657"/>
    <lineage>
        <taxon>Eukaryota</taxon>
        <taxon>Fungi</taxon>
        <taxon>Dikarya</taxon>
        <taxon>Ascomycota</taxon>
        <taxon>Pezizomycotina</taxon>
        <taxon>Dothideomycetes</taxon>
        <taxon>Pleosporomycetidae</taxon>
        <taxon>Pleosporales</taxon>
        <taxon>Lindgomycetaceae</taxon>
        <taxon>Clohesyomyces</taxon>
    </lineage>
</organism>
<keyword evidence="2" id="KW-1185">Reference proteome</keyword>